<feature type="region of interest" description="Disordered" evidence="1">
    <location>
        <begin position="1"/>
        <end position="20"/>
    </location>
</feature>
<dbReference type="AlphaFoldDB" id="A0AAV4YEV7"/>
<name>A0AAV4YEV7_CAEEX</name>
<evidence type="ECO:0000313" key="3">
    <source>
        <dbReference type="Proteomes" id="UP001054945"/>
    </source>
</evidence>
<organism evidence="2 3">
    <name type="scientific">Caerostris extrusa</name>
    <name type="common">Bark spider</name>
    <name type="synonym">Caerostris bankana</name>
    <dbReference type="NCBI Taxonomy" id="172846"/>
    <lineage>
        <taxon>Eukaryota</taxon>
        <taxon>Metazoa</taxon>
        <taxon>Ecdysozoa</taxon>
        <taxon>Arthropoda</taxon>
        <taxon>Chelicerata</taxon>
        <taxon>Arachnida</taxon>
        <taxon>Araneae</taxon>
        <taxon>Araneomorphae</taxon>
        <taxon>Entelegynae</taxon>
        <taxon>Araneoidea</taxon>
        <taxon>Araneidae</taxon>
        <taxon>Caerostris</taxon>
    </lineage>
</organism>
<reference evidence="2 3" key="1">
    <citation type="submission" date="2021-06" db="EMBL/GenBank/DDBJ databases">
        <title>Caerostris extrusa draft genome.</title>
        <authorList>
            <person name="Kono N."/>
            <person name="Arakawa K."/>
        </authorList>
    </citation>
    <scope>NUCLEOTIDE SEQUENCE [LARGE SCALE GENOMIC DNA]</scope>
</reference>
<feature type="compositionally biased region" description="Pro residues" evidence="1">
    <location>
        <begin position="11"/>
        <end position="20"/>
    </location>
</feature>
<evidence type="ECO:0000313" key="2">
    <source>
        <dbReference type="EMBL" id="GIZ04717.1"/>
    </source>
</evidence>
<evidence type="ECO:0000256" key="1">
    <source>
        <dbReference type="SAM" id="MobiDB-lite"/>
    </source>
</evidence>
<proteinExistence type="predicted"/>
<dbReference type="Proteomes" id="UP001054945">
    <property type="component" value="Unassembled WGS sequence"/>
</dbReference>
<protein>
    <submittedName>
        <fullName evidence="2">Uncharacterized protein</fullName>
    </submittedName>
</protein>
<accession>A0AAV4YEV7</accession>
<gene>
    <name evidence="2" type="ORF">CEXT_214811</name>
</gene>
<sequence>MIATYELHHPPVTPKADPPPNRFERHFAFGNSSRIIRERGYYYNQKQTLETKQTEGGCLTIRPELPGVNKVQFDKALPNRLQLPEKFTFFPRNFLITFHCLLILRGLLSARLNFCHVHLLQWSVSRIALSVQTHTGLILHTHTHYIQRTTMFLMKC</sequence>
<comment type="caution">
    <text evidence="2">The sequence shown here is derived from an EMBL/GenBank/DDBJ whole genome shotgun (WGS) entry which is preliminary data.</text>
</comment>
<keyword evidence="3" id="KW-1185">Reference proteome</keyword>
<dbReference type="EMBL" id="BPLR01001784">
    <property type="protein sequence ID" value="GIZ04717.1"/>
    <property type="molecule type" value="Genomic_DNA"/>
</dbReference>